<reference evidence="3" key="1">
    <citation type="submission" date="2025-08" db="UniProtKB">
        <authorList>
            <consortium name="RefSeq"/>
        </authorList>
    </citation>
    <scope>IDENTIFICATION</scope>
    <source>
        <tissue evidence="3">Fruit stalk</tissue>
    </source>
</reference>
<dbReference type="InterPro" id="IPR004320">
    <property type="entry name" value="BPS1_pln"/>
</dbReference>
<evidence type="ECO:0000313" key="2">
    <source>
        <dbReference type="Proteomes" id="UP000515121"/>
    </source>
</evidence>
<organism evidence="2 3">
    <name type="scientific">Durio zibethinus</name>
    <name type="common">Durian</name>
    <dbReference type="NCBI Taxonomy" id="66656"/>
    <lineage>
        <taxon>Eukaryota</taxon>
        <taxon>Viridiplantae</taxon>
        <taxon>Streptophyta</taxon>
        <taxon>Embryophyta</taxon>
        <taxon>Tracheophyta</taxon>
        <taxon>Spermatophyta</taxon>
        <taxon>Magnoliopsida</taxon>
        <taxon>eudicotyledons</taxon>
        <taxon>Gunneridae</taxon>
        <taxon>Pentapetalae</taxon>
        <taxon>rosids</taxon>
        <taxon>malvids</taxon>
        <taxon>Malvales</taxon>
        <taxon>Malvaceae</taxon>
        <taxon>Helicteroideae</taxon>
        <taxon>Durio</taxon>
    </lineage>
</organism>
<evidence type="ECO:0000256" key="1">
    <source>
        <dbReference type="SAM" id="MobiDB-lite"/>
    </source>
</evidence>
<dbReference type="AlphaFoldDB" id="A0A6P5Z7W9"/>
<dbReference type="Proteomes" id="UP000515121">
    <property type="component" value="Unplaced"/>
</dbReference>
<keyword evidence="2" id="KW-1185">Reference proteome</keyword>
<dbReference type="GeneID" id="111298420"/>
<accession>A0A6P5Z7W9</accession>
<dbReference type="PANTHER" id="PTHR33070">
    <property type="entry name" value="OS06G0725500 PROTEIN"/>
    <property type="match status" value="1"/>
</dbReference>
<dbReference type="GO" id="GO:0048364">
    <property type="term" value="P:root development"/>
    <property type="evidence" value="ECO:0007669"/>
    <property type="project" value="InterPro"/>
</dbReference>
<gene>
    <name evidence="3" type="primary">LOC111298420</name>
</gene>
<evidence type="ECO:0000313" key="3">
    <source>
        <dbReference type="RefSeq" id="XP_022748869.1"/>
    </source>
</evidence>
<feature type="region of interest" description="Disordered" evidence="1">
    <location>
        <begin position="1"/>
        <end position="23"/>
    </location>
</feature>
<proteinExistence type="predicted"/>
<dbReference type="RefSeq" id="XP_022748869.1">
    <property type="nucleotide sequence ID" value="XM_022893134.1"/>
</dbReference>
<dbReference type="GO" id="GO:0048367">
    <property type="term" value="P:shoot system development"/>
    <property type="evidence" value="ECO:0007669"/>
    <property type="project" value="InterPro"/>
</dbReference>
<name>A0A6P5Z7W9_DURZI</name>
<dbReference type="KEGG" id="dzi:111298420"/>
<sequence>MATQTIHHTRCNSFPLPSTQHPLSTEVNEHLNRLRASAATSTSSSSSISHKLNGFQDLYVCVDELLQLPLFQQALAQEQHKEWVDELLDGSLRLLDLCSTTKDVVLRTKESANELQSALRRRKSGEIELVSEVRKYLTSRKVVKKTIHKALGNLKGIQTKQIFSPSDDHETKAIVSILREVESVTSSMFNHLLSLINGPNPGSWLLFSKLMHHKRITWEEAGRDINGFENVDTALKSLASQKMSKSENIMNLEIQNHLKDLELCIQVLEDGFDCLFRCMIKARVSLLSSLTS</sequence>
<dbReference type="OrthoDB" id="995074at2759"/>
<dbReference type="PANTHER" id="PTHR33070:SF129">
    <property type="entry name" value="DUF241 DOMAIN PROTEIN"/>
    <property type="match status" value="1"/>
</dbReference>
<dbReference type="Pfam" id="PF03087">
    <property type="entry name" value="BPS1"/>
    <property type="match status" value="1"/>
</dbReference>
<protein>
    <submittedName>
        <fullName evidence="3">Uncharacterized protein LOC111298420</fullName>
    </submittedName>
</protein>